<keyword evidence="3" id="KW-0808">Transferase</keyword>
<evidence type="ECO:0000256" key="2">
    <source>
        <dbReference type="ARBA" id="ARBA00022676"/>
    </source>
</evidence>
<dbReference type="InterPro" id="IPR029044">
    <property type="entry name" value="Nucleotide-diphossugar_trans"/>
</dbReference>
<dbReference type="eggNOG" id="COG1216">
    <property type="taxonomic scope" value="Bacteria"/>
</dbReference>
<dbReference type="AlphaFoldDB" id="H1DFL3"/>
<dbReference type="PATRIC" id="fig|742817.3.peg.1111"/>
<dbReference type="SUPFAM" id="SSF53448">
    <property type="entry name" value="Nucleotide-diphospho-sugar transferases"/>
    <property type="match status" value="1"/>
</dbReference>
<dbReference type="Gene3D" id="3.90.550.10">
    <property type="entry name" value="Spore Coat Polysaccharide Biosynthesis Protein SpsA, Chain A"/>
    <property type="match status" value="1"/>
</dbReference>
<feature type="domain" description="Glycosyltransferase 2-like" evidence="4">
    <location>
        <begin position="8"/>
        <end position="182"/>
    </location>
</feature>
<sequence>MLPQPDISIITVNYNGLQDTCEMIVSLQAHLHRCTYEIIVVDNGSRQNEAALIQQRFPSIRTIRSEKNRGFAGGNNLGICEARGKYIFLLNNDTYVEDDTLFYLCETLTQHPEAAAVSPKIKFAAPPQHIQYAGFTPMSRYTLRNKSIGYNEPDKKQYERTIPTAFLHGAAMMIRQDIVEKVGLMPEIYFLYYEEMDWCNHIANKGYQLYYEPRCTIYHKESKSTGSDSPLKTYYLTRNRLLYAWRNRQGMARVIALLYQVCIAIPKNLIVNLSSCKTSQLKAITKGITDFICLKNKTL</sequence>
<dbReference type="STRING" id="742817.HMPREF9449_01049"/>
<dbReference type="HOGENOM" id="CLU_023845_4_1_10"/>
<accession>H1DFL3</accession>
<keyword evidence="2" id="KW-0328">Glycosyltransferase</keyword>
<gene>
    <name evidence="5" type="ORF">HMPREF9449_01049</name>
</gene>
<comment type="similarity">
    <text evidence="1">Belongs to the glycosyltransferase 2 family.</text>
</comment>
<evidence type="ECO:0000256" key="3">
    <source>
        <dbReference type="ARBA" id="ARBA00022679"/>
    </source>
</evidence>
<organism evidence="5 6">
    <name type="scientific">Odoribacter laneus YIT 12061</name>
    <dbReference type="NCBI Taxonomy" id="742817"/>
    <lineage>
        <taxon>Bacteria</taxon>
        <taxon>Pseudomonadati</taxon>
        <taxon>Bacteroidota</taxon>
        <taxon>Bacteroidia</taxon>
        <taxon>Bacteroidales</taxon>
        <taxon>Odoribacteraceae</taxon>
        <taxon>Odoribacter</taxon>
    </lineage>
</organism>
<evidence type="ECO:0000313" key="6">
    <source>
        <dbReference type="Proteomes" id="UP000004892"/>
    </source>
</evidence>
<dbReference type="CDD" id="cd04186">
    <property type="entry name" value="GT_2_like_c"/>
    <property type="match status" value="1"/>
</dbReference>
<proteinExistence type="inferred from homology"/>
<keyword evidence="6" id="KW-1185">Reference proteome</keyword>
<protein>
    <recommendedName>
        <fullName evidence="4">Glycosyltransferase 2-like domain-containing protein</fullName>
    </recommendedName>
</protein>
<evidence type="ECO:0000259" key="4">
    <source>
        <dbReference type="Pfam" id="PF00535"/>
    </source>
</evidence>
<reference evidence="5 6" key="1">
    <citation type="submission" date="2012-01" db="EMBL/GenBank/DDBJ databases">
        <title>The Genome Sequence of Odoribacter laneus YIT 12061.</title>
        <authorList>
            <consortium name="The Broad Institute Genome Sequencing Platform"/>
            <person name="Earl A."/>
            <person name="Ward D."/>
            <person name="Feldgarden M."/>
            <person name="Gevers D."/>
            <person name="Morotomi M."/>
            <person name="Young S.K."/>
            <person name="Zeng Q."/>
            <person name="Gargeya S."/>
            <person name="Fitzgerald M."/>
            <person name="Haas B."/>
            <person name="Abouelleil A."/>
            <person name="Alvarado L."/>
            <person name="Arachchi H.M."/>
            <person name="Berlin A."/>
            <person name="Chapman S.B."/>
            <person name="Gearin G."/>
            <person name="Goldberg J."/>
            <person name="Griggs A."/>
            <person name="Gujja S."/>
            <person name="Hansen M."/>
            <person name="Heiman D."/>
            <person name="Howarth C."/>
            <person name="Larimer J."/>
            <person name="Lui A."/>
            <person name="MacDonald P.J.P."/>
            <person name="McCowen C."/>
            <person name="Montmayeur A."/>
            <person name="Murphy C."/>
            <person name="Neiman D."/>
            <person name="Pearson M."/>
            <person name="Priest M."/>
            <person name="Roberts A."/>
            <person name="Saif S."/>
            <person name="Shea T."/>
            <person name="Sisk P."/>
            <person name="Stolte C."/>
            <person name="Sykes S."/>
            <person name="Wortman J."/>
            <person name="Nusbaum C."/>
            <person name="Birren B."/>
        </authorList>
    </citation>
    <scope>NUCLEOTIDE SEQUENCE [LARGE SCALE GENOMIC DNA]</scope>
    <source>
        <strain evidence="5 6">YIT 12061</strain>
    </source>
</reference>
<dbReference type="PANTHER" id="PTHR43179:SF12">
    <property type="entry name" value="GALACTOFURANOSYLTRANSFERASE GLFT2"/>
    <property type="match status" value="1"/>
</dbReference>
<dbReference type="InterPro" id="IPR001173">
    <property type="entry name" value="Glyco_trans_2-like"/>
</dbReference>
<evidence type="ECO:0000313" key="5">
    <source>
        <dbReference type="EMBL" id="EHP48904.1"/>
    </source>
</evidence>
<comment type="caution">
    <text evidence="5">The sequence shown here is derived from an EMBL/GenBank/DDBJ whole genome shotgun (WGS) entry which is preliminary data.</text>
</comment>
<dbReference type="EMBL" id="ADMC01000016">
    <property type="protein sequence ID" value="EHP48904.1"/>
    <property type="molecule type" value="Genomic_DNA"/>
</dbReference>
<dbReference type="GO" id="GO:0016757">
    <property type="term" value="F:glycosyltransferase activity"/>
    <property type="evidence" value="ECO:0007669"/>
    <property type="project" value="UniProtKB-KW"/>
</dbReference>
<dbReference type="Proteomes" id="UP000004892">
    <property type="component" value="Unassembled WGS sequence"/>
</dbReference>
<dbReference type="PANTHER" id="PTHR43179">
    <property type="entry name" value="RHAMNOSYLTRANSFERASE WBBL"/>
    <property type="match status" value="1"/>
</dbReference>
<dbReference type="Pfam" id="PF00535">
    <property type="entry name" value="Glycos_transf_2"/>
    <property type="match status" value="1"/>
</dbReference>
<evidence type="ECO:0000256" key="1">
    <source>
        <dbReference type="ARBA" id="ARBA00006739"/>
    </source>
</evidence>
<name>H1DFL3_9BACT</name>